<reference evidence="1 2" key="2">
    <citation type="submission" date="2017-12" db="EMBL/GenBank/DDBJ databases">
        <title>Genome sequence of Rhizobium sullae HCNT1 isolated from Sulla coronaria nodules and featuring peculiar denitrification phenotypes.</title>
        <authorList>
            <person name="De Diego-Diaz B."/>
            <person name="Treu L."/>
            <person name="Campanaro S."/>
            <person name="Da Silva Duarte V."/>
            <person name="Basaglia M."/>
            <person name="Favaro L."/>
            <person name="Casella S."/>
            <person name="Squartini A."/>
        </authorList>
    </citation>
    <scope>NUCLEOTIDE SEQUENCE [LARGE SCALE GENOMIC DNA]</scope>
    <source>
        <strain evidence="1 2">HCNT1</strain>
    </source>
</reference>
<dbReference type="STRING" id="1041146.GCA_000427985_03640"/>
<name>A0A2N0D802_RHISU</name>
<proteinExistence type="predicted"/>
<organism evidence="1 2">
    <name type="scientific">Rhizobium sullae</name>
    <name type="common">Rhizobium hedysari</name>
    <dbReference type="NCBI Taxonomy" id="50338"/>
    <lineage>
        <taxon>Bacteria</taxon>
        <taxon>Pseudomonadati</taxon>
        <taxon>Pseudomonadota</taxon>
        <taxon>Alphaproteobacteria</taxon>
        <taxon>Hyphomicrobiales</taxon>
        <taxon>Rhizobiaceae</taxon>
        <taxon>Rhizobium/Agrobacterium group</taxon>
        <taxon>Rhizobium</taxon>
    </lineage>
</organism>
<evidence type="ECO:0000313" key="2">
    <source>
        <dbReference type="Proteomes" id="UP000232164"/>
    </source>
</evidence>
<reference evidence="1 2" key="1">
    <citation type="submission" date="2017-11" db="EMBL/GenBank/DDBJ databases">
        <authorList>
            <person name="Han C.G."/>
        </authorList>
    </citation>
    <scope>NUCLEOTIDE SEQUENCE [LARGE SCALE GENOMIC DNA]</scope>
    <source>
        <strain evidence="1 2">HCNT1</strain>
    </source>
</reference>
<dbReference type="Proteomes" id="UP000232164">
    <property type="component" value="Unassembled WGS sequence"/>
</dbReference>
<accession>A0A2N0D802</accession>
<dbReference type="EMBL" id="PIQN01000014">
    <property type="protein sequence ID" value="PKA42202.1"/>
    <property type="molecule type" value="Genomic_DNA"/>
</dbReference>
<dbReference type="AlphaFoldDB" id="A0A2N0D802"/>
<dbReference type="OrthoDB" id="8421409at2"/>
<evidence type="ECO:0000313" key="1">
    <source>
        <dbReference type="EMBL" id="PKA42202.1"/>
    </source>
</evidence>
<dbReference type="RefSeq" id="WP_087001792.1">
    <property type="nucleotide sequence ID" value="NZ_FWER01000036.1"/>
</dbReference>
<comment type="caution">
    <text evidence="1">The sequence shown here is derived from an EMBL/GenBank/DDBJ whole genome shotgun (WGS) entry which is preliminary data.</text>
</comment>
<gene>
    <name evidence="1" type="ORF">CWR43_19020</name>
</gene>
<protein>
    <submittedName>
        <fullName evidence="1">Uncharacterized protein</fullName>
    </submittedName>
</protein>
<sequence length="89" mass="10229">MPNLRKMDPKNRKFDPRDRLIVALYAQLKAERETRETLEWVIRNGALSDEVLEAIASDPVRPVTSDDIASVEKIIALDERRKAAPRDED</sequence>